<accession>L8WP39</accession>
<dbReference type="HOGENOM" id="CLU_704280_0_0_1"/>
<dbReference type="Proteomes" id="UP000011668">
    <property type="component" value="Unassembled WGS sequence"/>
</dbReference>
<evidence type="ECO:0000313" key="2">
    <source>
        <dbReference type="Proteomes" id="UP000011668"/>
    </source>
</evidence>
<protein>
    <recommendedName>
        <fullName evidence="3">BTB domain-containing protein</fullName>
    </recommendedName>
</protein>
<gene>
    <name evidence="1" type="ORF">AG1IA_06046</name>
</gene>
<keyword evidence="2" id="KW-1185">Reference proteome</keyword>
<organism evidence="1 2">
    <name type="scientific">Thanatephorus cucumeris (strain AG1-IA)</name>
    <name type="common">Rice sheath blight fungus</name>
    <name type="synonym">Rhizoctonia solani</name>
    <dbReference type="NCBI Taxonomy" id="983506"/>
    <lineage>
        <taxon>Eukaryota</taxon>
        <taxon>Fungi</taxon>
        <taxon>Dikarya</taxon>
        <taxon>Basidiomycota</taxon>
        <taxon>Agaricomycotina</taxon>
        <taxon>Agaricomycetes</taxon>
        <taxon>Cantharellales</taxon>
        <taxon>Ceratobasidiaceae</taxon>
        <taxon>Rhizoctonia</taxon>
        <taxon>Rhizoctonia solani AG-1</taxon>
    </lineage>
</organism>
<dbReference type="EMBL" id="AFRT01001586">
    <property type="protein sequence ID" value="ELU39916.1"/>
    <property type="molecule type" value="Genomic_DNA"/>
</dbReference>
<dbReference type="AlphaFoldDB" id="L8WP39"/>
<comment type="caution">
    <text evidence="1">The sequence shown here is derived from an EMBL/GenBank/DDBJ whole genome shotgun (WGS) entry which is preliminary data.</text>
</comment>
<evidence type="ECO:0000313" key="1">
    <source>
        <dbReference type="EMBL" id="ELU39916.1"/>
    </source>
</evidence>
<sequence>MTDCDSSRNNILLAQYPPARITAASRPTQDPVFYYKYNIIVLSVGGNLFRVCPSFLAPDPGIQDYELKSYMKSAFDLSTNSSNNAGFNDKDPIVLPPNISVETVRDLLTVSSGGVGNHEFIELLSGLNHSYRHNPELIYRLSKIGYLADQFGIRKLDDWAQSKIDQIFRFSMSRLTGEGNWNTAIVKQLMKHMQKTSLKSYRGSILHRMRLIISNLVCKAYDCPDESKDLSDHTIIAICADLYTEKDLLVNTPDMFGFIFSVVLSLGHRSRVWTRLTREERRVLYAGNSTLVQLCDHTDLGINWLLEPSEILEIFKDCSNCRNPSNINKWWSDTFGRCQGLNSPIPSEDIRYIVRLPEYRYSISWASKSQPWLPCGSKCIHALRTYIDEHMEALYCALAKKYRYLEE</sequence>
<name>L8WP39_THACA</name>
<evidence type="ECO:0008006" key="3">
    <source>
        <dbReference type="Google" id="ProtNLM"/>
    </source>
</evidence>
<reference evidence="1 2" key="1">
    <citation type="journal article" date="2013" name="Nat. Commun.">
        <title>The evolution and pathogenic mechanisms of the rice sheath blight pathogen.</title>
        <authorList>
            <person name="Zheng A."/>
            <person name="Lin R."/>
            <person name="Xu L."/>
            <person name="Qin P."/>
            <person name="Tang C."/>
            <person name="Ai P."/>
            <person name="Zhang D."/>
            <person name="Liu Y."/>
            <person name="Sun Z."/>
            <person name="Feng H."/>
            <person name="Wang Y."/>
            <person name="Chen Y."/>
            <person name="Liang X."/>
            <person name="Fu R."/>
            <person name="Li Q."/>
            <person name="Zhang J."/>
            <person name="Yu X."/>
            <person name="Xie Z."/>
            <person name="Ding L."/>
            <person name="Guan P."/>
            <person name="Tang J."/>
            <person name="Liang Y."/>
            <person name="Wang S."/>
            <person name="Deng Q."/>
            <person name="Li S."/>
            <person name="Zhu J."/>
            <person name="Wang L."/>
            <person name="Liu H."/>
            <person name="Li P."/>
        </authorList>
    </citation>
    <scope>NUCLEOTIDE SEQUENCE [LARGE SCALE GENOMIC DNA]</scope>
    <source>
        <strain evidence="2">AG-1 IA</strain>
    </source>
</reference>
<dbReference type="OrthoDB" id="3265637at2759"/>
<proteinExistence type="predicted"/>